<keyword evidence="2" id="KW-0812">Transmembrane</keyword>
<keyword evidence="1" id="KW-1003">Cell membrane</keyword>
<dbReference type="Proteomes" id="UP001318120">
    <property type="component" value="Chromosome"/>
</dbReference>
<dbReference type="KEGG" id="camz:CVIC12175_1144"/>
<proteinExistence type="inferred from homology"/>
<dbReference type="SMART" id="SM01234">
    <property type="entry name" value="Haemolytic"/>
    <property type="match status" value="1"/>
</dbReference>
<dbReference type="Pfam" id="PF01809">
    <property type="entry name" value="YidD"/>
    <property type="match status" value="1"/>
</dbReference>
<keyword evidence="2" id="KW-1133">Transmembrane helix</keyword>
<reference evidence="4" key="2">
    <citation type="submission" date="2024-02" db="EMBL/GenBank/DDBJ databases">
        <authorList>
            <person name="Miller W.G."/>
            <person name="Yee E."/>
            <person name="Lopes B.S."/>
            <person name="Chapman M.H."/>
            <person name="Huynh S."/>
            <person name="Bono J.L."/>
            <person name="Parker C.T."/>
            <person name="Strachan N.J.C."/>
            <person name="Forbes K.J."/>
        </authorList>
    </citation>
    <scope>NUCLEOTIDE SEQUENCE</scope>
    <source>
        <strain evidence="4">RM9261</strain>
    </source>
</reference>
<comment type="similarity">
    <text evidence="1">Belongs to the UPF0161 family.</text>
</comment>
<keyword evidence="6" id="KW-1185">Reference proteome</keyword>
<dbReference type="GeneID" id="93113581"/>
<evidence type="ECO:0000256" key="1">
    <source>
        <dbReference type="HAMAP-Rule" id="MF_00386"/>
    </source>
</evidence>
<dbReference type="InterPro" id="IPR002696">
    <property type="entry name" value="Membr_insert_effic_factor_YidD"/>
</dbReference>
<evidence type="ECO:0000313" key="6">
    <source>
        <dbReference type="Proteomes" id="UP001318120"/>
    </source>
</evidence>
<dbReference type="PANTHER" id="PTHR33383:SF1">
    <property type="entry name" value="MEMBRANE PROTEIN INSERTION EFFICIENCY FACTOR-RELATED"/>
    <property type="match status" value="1"/>
</dbReference>
<organism evidence="3 5">
    <name type="scientific">Campylobacter vicugnae</name>
    <dbReference type="NCBI Taxonomy" id="1660076"/>
    <lineage>
        <taxon>Bacteria</taxon>
        <taxon>Pseudomonadati</taxon>
        <taxon>Campylobacterota</taxon>
        <taxon>Epsilonproteobacteria</taxon>
        <taxon>Campylobacterales</taxon>
        <taxon>Campylobacteraceae</taxon>
        <taxon>Campylobacter</taxon>
    </lineage>
</organism>
<evidence type="ECO:0000313" key="5">
    <source>
        <dbReference type="Proteomes" id="UP000194265"/>
    </source>
</evidence>
<dbReference type="RefSeq" id="WP_086248791.1">
    <property type="nucleotide sequence ID" value="NZ_CP018791.1"/>
</dbReference>
<dbReference type="Proteomes" id="UP000194265">
    <property type="component" value="Chromosome"/>
</dbReference>
<evidence type="ECO:0000313" key="3">
    <source>
        <dbReference type="EMBL" id="ARR02623.1"/>
    </source>
</evidence>
<sequence length="114" mass="13692">MKIATSLVIFYKKYISPLLPRSCRYYPSCSEYALWQLSHSGIIASIFAISLRILRCNQLFRGGIDYPIIKRKFTPSYLFLKQSQVEPKFWLIRHKKDKFYLIKAFDYQRKRSVR</sequence>
<gene>
    <name evidence="4" type="primary">yidD</name>
    <name evidence="3" type="ORF">CVIC8964_1230</name>
    <name evidence="4" type="ORF">CVIC9261_05685</name>
</gene>
<dbReference type="STRING" id="1660074.CVIC8964_1230"/>
<dbReference type="NCBIfam" id="TIGR00278">
    <property type="entry name" value="membrane protein insertion efficiency factor YidD"/>
    <property type="match status" value="1"/>
</dbReference>
<dbReference type="HAMAP" id="MF_00386">
    <property type="entry name" value="UPF0161_YidD"/>
    <property type="match status" value="1"/>
</dbReference>
<dbReference type="AlphaFoldDB" id="A0A1X9T2E2"/>
<accession>A0A1X9T2E2</accession>
<dbReference type="EMBL" id="CP018791">
    <property type="protein sequence ID" value="ARR02623.1"/>
    <property type="molecule type" value="Genomic_DNA"/>
</dbReference>
<evidence type="ECO:0000313" key="4">
    <source>
        <dbReference type="EMBL" id="WWC41195.1"/>
    </source>
</evidence>
<feature type="transmembrane region" description="Helical" evidence="2">
    <location>
        <begin position="34"/>
        <end position="54"/>
    </location>
</feature>
<comment type="function">
    <text evidence="1">Could be involved in insertion of integral membrane proteins into the membrane.</text>
</comment>
<dbReference type="GO" id="GO:0005886">
    <property type="term" value="C:plasma membrane"/>
    <property type="evidence" value="ECO:0007669"/>
    <property type="project" value="UniProtKB-SubCell"/>
</dbReference>
<keyword evidence="1 2" id="KW-0472">Membrane</keyword>
<name>A0A1X9T2E2_9BACT</name>
<dbReference type="EMBL" id="CP144916">
    <property type="protein sequence ID" value="WWC41195.1"/>
    <property type="molecule type" value="Genomic_DNA"/>
</dbReference>
<evidence type="ECO:0000256" key="2">
    <source>
        <dbReference type="SAM" id="Phobius"/>
    </source>
</evidence>
<protein>
    <recommendedName>
        <fullName evidence="1">Putative membrane protein insertion efficiency factor</fullName>
    </recommendedName>
</protein>
<comment type="subcellular location">
    <subcellularLocation>
        <location evidence="1">Cell membrane</location>
        <topology evidence="1">Peripheral membrane protein</topology>
        <orientation evidence="1">Cytoplasmic side</orientation>
    </subcellularLocation>
</comment>
<dbReference type="OrthoDB" id="9801753at2"/>
<dbReference type="PANTHER" id="PTHR33383">
    <property type="entry name" value="MEMBRANE PROTEIN INSERTION EFFICIENCY FACTOR-RELATED"/>
    <property type="match status" value="1"/>
</dbReference>
<reference evidence="5 6" key="1">
    <citation type="journal article" date="2017" name="Genome Biol. Evol.">
        <title>Comparative Genomic Analysis Identifies a Campylobacter Clade Deficient in Selenium Metabolism.</title>
        <authorList>
            <person name="Miller W.G."/>
            <person name="Yee E."/>
            <person name="Lopes B.S."/>
            <person name="Chapman M.H."/>
            <person name="Huynh S."/>
            <person name="Bono J.L."/>
            <person name="Parker C.T."/>
            <person name="Strachan N.J.C."/>
            <person name="Forbes K.J."/>
        </authorList>
    </citation>
    <scope>NUCLEOTIDE SEQUENCE [LARGE SCALE GENOMIC DNA]</scope>
    <source>
        <strain evidence="3 5">RM8964</strain>
        <strain evidence="4 6">RM9261</strain>
    </source>
</reference>